<dbReference type="Proteomes" id="UP000054481">
    <property type="component" value="Unassembled WGS sequence"/>
</dbReference>
<evidence type="ECO:0000313" key="2">
    <source>
        <dbReference type="Proteomes" id="UP000054481"/>
    </source>
</evidence>
<dbReference type="EMBL" id="KQ030510">
    <property type="protein sequence ID" value="KJZ76554.1"/>
    <property type="molecule type" value="Genomic_DNA"/>
</dbReference>
<organism evidence="1 2">
    <name type="scientific">Hirsutella minnesotensis 3608</name>
    <dbReference type="NCBI Taxonomy" id="1043627"/>
    <lineage>
        <taxon>Eukaryota</taxon>
        <taxon>Fungi</taxon>
        <taxon>Dikarya</taxon>
        <taxon>Ascomycota</taxon>
        <taxon>Pezizomycotina</taxon>
        <taxon>Sordariomycetes</taxon>
        <taxon>Hypocreomycetidae</taxon>
        <taxon>Hypocreales</taxon>
        <taxon>Ophiocordycipitaceae</taxon>
        <taxon>Hirsutella</taxon>
    </lineage>
</organism>
<gene>
    <name evidence="1" type="ORF">HIM_03890</name>
</gene>
<name>A0A0F8A668_9HYPO</name>
<protein>
    <submittedName>
        <fullName evidence="1">Uncharacterized protein</fullName>
    </submittedName>
</protein>
<sequence>MAERNIEMPYNHDIYHTAVRFIHDAKDTFDCYGAQNAINTVIRDCFLKYNVEKDFSACLIHRHFDLGPDERNIEEAGLATASKNFDNIYPCSWLFYKGKLFPYEFRRADLGDTAIAPPLDFVQELGSILQAKNLCDIIGLQTYSDGFVAGESTDEEAKVSTTVNYPEDVADFAGGVQASFAFFRVA</sequence>
<accession>A0A0F8A668</accession>
<evidence type="ECO:0000313" key="1">
    <source>
        <dbReference type="EMBL" id="KJZ76554.1"/>
    </source>
</evidence>
<proteinExistence type="predicted"/>
<reference evidence="1 2" key="1">
    <citation type="journal article" date="2014" name="Genome Biol. Evol.">
        <title>Comparative genomics and transcriptomics analyses reveal divergent lifestyle features of nematode endoparasitic fungus Hirsutella minnesotensis.</title>
        <authorList>
            <person name="Lai Y."/>
            <person name="Liu K."/>
            <person name="Zhang X."/>
            <person name="Zhang X."/>
            <person name="Li K."/>
            <person name="Wang N."/>
            <person name="Shu C."/>
            <person name="Wu Y."/>
            <person name="Wang C."/>
            <person name="Bushley K.E."/>
            <person name="Xiang M."/>
            <person name="Liu X."/>
        </authorList>
    </citation>
    <scope>NUCLEOTIDE SEQUENCE [LARGE SCALE GENOMIC DNA]</scope>
    <source>
        <strain evidence="1 2">3608</strain>
    </source>
</reference>
<dbReference type="AlphaFoldDB" id="A0A0F8A668"/>
<dbReference type="OrthoDB" id="2322999at2759"/>
<keyword evidence="2" id="KW-1185">Reference proteome</keyword>